<evidence type="ECO:0000313" key="2">
    <source>
        <dbReference type="EMBL" id="KAF9580985.1"/>
    </source>
</evidence>
<dbReference type="EMBL" id="JAABOA010001734">
    <property type="protein sequence ID" value="KAF9580985.1"/>
    <property type="molecule type" value="Genomic_DNA"/>
</dbReference>
<keyword evidence="1" id="KW-0812">Transmembrane</keyword>
<keyword evidence="1" id="KW-1133">Transmembrane helix</keyword>
<reference evidence="2" key="1">
    <citation type="journal article" date="2020" name="Fungal Divers.">
        <title>Resolving the Mortierellaceae phylogeny through synthesis of multi-gene phylogenetics and phylogenomics.</title>
        <authorList>
            <person name="Vandepol N."/>
            <person name="Liber J."/>
            <person name="Desiro A."/>
            <person name="Na H."/>
            <person name="Kennedy M."/>
            <person name="Barry K."/>
            <person name="Grigoriev I.V."/>
            <person name="Miller A.N."/>
            <person name="O'Donnell K."/>
            <person name="Stajich J.E."/>
            <person name="Bonito G."/>
        </authorList>
    </citation>
    <scope>NUCLEOTIDE SEQUENCE</scope>
    <source>
        <strain evidence="2">KOD1015</strain>
    </source>
</reference>
<proteinExistence type="predicted"/>
<evidence type="ECO:0000256" key="1">
    <source>
        <dbReference type="SAM" id="Phobius"/>
    </source>
</evidence>
<keyword evidence="1" id="KW-0472">Membrane</keyword>
<organism evidence="2 3">
    <name type="scientific">Lunasporangiospora selenospora</name>
    <dbReference type="NCBI Taxonomy" id="979761"/>
    <lineage>
        <taxon>Eukaryota</taxon>
        <taxon>Fungi</taxon>
        <taxon>Fungi incertae sedis</taxon>
        <taxon>Mucoromycota</taxon>
        <taxon>Mortierellomycotina</taxon>
        <taxon>Mortierellomycetes</taxon>
        <taxon>Mortierellales</taxon>
        <taxon>Mortierellaceae</taxon>
        <taxon>Lunasporangiospora</taxon>
    </lineage>
</organism>
<comment type="caution">
    <text evidence="2">The sequence shown here is derived from an EMBL/GenBank/DDBJ whole genome shotgun (WGS) entry which is preliminary data.</text>
</comment>
<keyword evidence="3" id="KW-1185">Reference proteome</keyword>
<dbReference type="OrthoDB" id="2398757at2759"/>
<dbReference type="AlphaFoldDB" id="A0A9P6FUJ5"/>
<name>A0A9P6FUJ5_9FUNG</name>
<accession>A0A9P6FUJ5</accession>
<gene>
    <name evidence="2" type="ORF">BGW38_002161</name>
</gene>
<sequence>YTTLSVVRSHWKKFILLFLIMVLIFATTLRVDVHYNTWRSRVDLELFDLQLISANPSTLSKPFTTKYGMYMYLGCTASPLASIFWHVSQAVKVCDLSSADRMCDVKLKSDYNYDQLGLKAGEWLQSDEFSQMLNQNDVVIKLDDDTFVLKDDLDSMVDTFVKSDCLLAGAIRKNQEGLYWSGGGLMLMKADVLKQKLGENAHILQGYRAYDDVQVSAVFDIRDPKYVCNIDINSFKHRYYTDSRMTISFTPYIKC</sequence>
<feature type="transmembrane region" description="Helical" evidence="1">
    <location>
        <begin position="14"/>
        <end position="31"/>
    </location>
</feature>
<protein>
    <submittedName>
        <fullName evidence="2">Uncharacterized protein</fullName>
    </submittedName>
</protein>
<feature type="transmembrane region" description="Helical" evidence="1">
    <location>
        <begin position="69"/>
        <end position="87"/>
    </location>
</feature>
<evidence type="ECO:0000313" key="3">
    <source>
        <dbReference type="Proteomes" id="UP000780801"/>
    </source>
</evidence>
<feature type="non-terminal residue" evidence="2">
    <location>
        <position position="1"/>
    </location>
</feature>
<dbReference type="Proteomes" id="UP000780801">
    <property type="component" value="Unassembled WGS sequence"/>
</dbReference>